<reference evidence="1" key="1">
    <citation type="journal article" date="2021" name="Microb. Physiol.">
        <title>Proteogenomic Insights into the Physiology of Marine, Sulfate-Reducing, Filamentous Desulfonema limicola and Desulfonema magnum.</title>
        <authorList>
            <person name="Schnaars V."/>
            <person name="Wohlbrand L."/>
            <person name="Scheve S."/>
            <person name="Hinrichs C."/>
            <person name="Reinhardt R."/>
            <person name="Rabus R."/>
        </authorList>
    </citation>
    <scope>NUCLEOTIDE SEQUENCE</scope>
    <source>
        <strain evidence="1">4be13</strain>
    </source>
</reference>
<evidence type="ECO:0000313" key="1">
    <source>
        <dbReference type="EMBL" id="QTA84302.1"/>
    </source>
</evidence>
<dbReference type="Proteomes" id="UP000663722">
    <property type="component" value="Chromosome"/>
</dbReference>
<protein>
    <submittedName>
        <fullName evidence="1">Uncharacterized protein</fullName>
    </submittedName>
</protein>
<keyword evidence="2" id="KW-1185">Reference proteome</keyword>
<dbReference type="KEGG" id="dmm:dnm_002960"/>
<gene>
    <name evidence="1" type="ORF">dnm_002960</name>
</gene>
<proteinExistence type="predicted"/>
<dbReference type="AlphaFoldDB" id="A0A975BF70"/>
<name>A0A975BF70_9BACT</name>
<organism evidence="1 2">
    <name type="scientific">Desulfonema magnum</name>
    <dbReference type="NCBI Taxonomy" id="45655"/>
    <lineage>
        <taxon>Bacteria</taxon>
        <taxon>Pseudomonadati</taxon>
        <taxon>Thermodesulfobacteriota</taxon>
        <taxon>Desulfobacteria</taxon>
        <taxon>Desulfobacterales</taxon>
        <taxon>Desulfococcaceae</taxon>
        <taxon>Desulfonema</taxon>
    </lineage>
</organism>
<sequence length="42" mass="4755">MPASPKSVIIRIFIIPECQTYSLAIYPMPNTLKQSDLLNSFL</sequence>
<evidence type="ECO:0000313" key="2">
    <source>
        <dbReference type="Proteomes" id="UP000663722"/>
    </source>
</evidence>
<accession>A0A975BF70</accession>
<dbReference type="EMBL" id="CP061800">
    <property type="protein sequence ID" value="QTA84302.1"/>
    <property type="molecule type" value="Genomic_DNA"/>
</dbReference>